<dbReference type="PRINTS" id="PR00100">
    <property type="entry name" value="AOTCASE"/>
</dbReference>
<evidence type="ECO:0000313" key="6">
    <source>
        <dbReference type="Proteomes" id="UP001236663"/>
    </source>
</evidence>
<evidence type="ECO:0000313" key="5">
    <source>
        <dbReference type="EMBL" id="MDN3689923.1"/>
    </source>
</evidence>
<dbReference type="PANTHER" id="PTHR45753">
    <property type="entry name" value="ORNITHINE CARBAMOYLTRANSFERASE, MITOCHONDRIAL"/>
    <property type="match status" value="1"/>
</dbReference>
<evidence type="ECO:0000256" key="2">
    <source>
        <dbReference type="HAMAP-Rule" id="MF_02235"/>
    </source>
</evidence>
<keyword evidence="1 2" id="KW-0808">Transferase</keyword>
<feature type="binding site" evidence="2">
    <location>
        <position position="277"/>
    </location>
    <ligand>
        <name>N(2)-succinyl-L-ornithine</name>
        <dbReference type="ChEBI" id="CHEBI:58514"/>
    </ligand>
</feature>
<dbReference type="SUPFAM" id="SSF53671">
    <property type="entry name" value="Aspartate/ornithine carbamoyltransferase"/>
    <property type="match status" value="1"/>
</dbReference>
<dbReference type="RefSeq" id="WP_163383546.1">
    <property type="nucleotide sequence ID" value="NZ_JAUFQS010000047.1"/>
</dbReference>
<dbReference type="Pfam" id="PF02729">
    <property type="entry name" value="OTCace_N"/>
    <property type="match status" value="1"/>
</dbReference>
<keyword evidence="2" id="KW-0028">Amino-acid biosynthesis</keyword>
<comment type="function">
    <text evidence="2">Catalyzes the transfer of the carbamoyl group from carbamoyl phosphate to the delta-amino group of N(2)-succinyl-L-ornithine to produce N(2)-succinyl-L-citrulline. Is essential for arginine biosynthesis.</text>
</comment>
<comment type="caution">
    <text evidence="5">The sequence shown here is derived from an EMBL/GenBank/DDBJ whole genome shotgun (WGS) entry which is preliminary data.</text>
</comment>
<dbReference type="Gene3D" id="3.40.50.1370">
    <property type="entry name" value="Aspartate/ornithine carbamoyltransferase"/>
    <property type="match status" value="2"/>
</dbReference>
<protein>
    <recommendedName>
        <fullName evidence="2">N-succinylornithine carbamoyltransferase</fullName>
        <ecNumber evidence="2">2.1.3.11</ecNumber>
    </recommendedName>
    <alternativeName>
        <fullName evidence="2">N-succinyl-L-ornithine transcarbamylase</fullName>
        <shortName evidence="2">SOTCase</shortName>
    </alternativeName>
</protein>
<comment type="catalytic activity">
    <reaction evidence="2">
        <text>N(2)-succinyl-L-ornithine + carbamoyl phosphate = N(2)-succinyl-L-citrulline + phosphate + H(+)</text>
        <dbReference type="Rhea" id="RHEA:25884"/>
        <dbReference type="ChEBI" id="CHEBI:15378"/>
        <dbReference type="ChEBI" id="CHEBI:43474"/>
        <dbReference type="ChEBI" id="CHEBI:58228"/>
        <dbReference type="ChEBI" id="CHEBI:58514"/>
        <dbReference type="ChEBI" id="CHEBI:58862"/>
        <dbReference type="EC" id="2.1.3.11"/>
    </reaction>
</comment>
<dbReference type="EMBL" id="JAUFQS010000047">
    <property type="protein sequence ID" value="MDN3689923.1"/>
    <property type="molecule type" value="Genomic_DNA"/>
</dbReference>
<comment type="pathway">
    <text evidence="2">Amino-acid biosynthesis; L-arginine biosynthesis.</text>
</comment>
<feature type="domain" description="Aspartate/ornithine carbamoyltransferase carbamoyl-P binding" evidence="4">
    <location>
        <begin position="13"/>
        <end position="160"/>
    </location>
</feature>
<feature type="binding site" evidence="2">
    <location>
        <position position="177"/>
    </location>
    <ligand>
        <name>N(2)-succinyl-L-ornithine</name>
        <dbReference type="ChEBI" id="CHEBI:58514"/>
    </ligand>
</feature>
<sequence>MKNFTQFESSSLATSLIEKALTYKSAPLQAQDKGKGKRLGLIFLNPSLRTRVSTQLAASNLGVESFVLNMDKDTWALEMQDGVLMNKNKVEHIKDAAAVLGNYFDFLAIRAFPSLTNKEEDSQDFILNQFIRYSGIPVISLESAVRHPLQSLADMVTIKEHFPEKRKPKVVLTWAPHIKSIPHAVANSFSEWAVGCGHDLTITHPVGYELDEQFTKGATIEYNQKKALEDADFVYVKNWSAFNLYGKILKVDENWLLNENKLGSNSKAKVMHCLPVRRNLELSDEILDGNRSLVQNQAKNRIFAAQAVIDSLL</sequence>
<reference evidence="6" key="1">
    <citation type="journal article" date="2019" name="Int. J. Syst. Evol. Microbiol.">
        <title>The Global Catalogue of Microorganisms (GCM) 10K type strain sequencing project: providing services to taxonomists for standard genome sequencing and annotation.</title>
        <authorList>
            <consortium name="The Broad Institute Genomics Platform"/>
            <consortium name="The Broad Institute Genome Sequencing Center for Infectious Disease"/>
            <person name="Wu L."/>
            <person name="Ma J."/>
        </authorList>
    </citation>
    <scope>NUCLEOTIDE SEQUENCE [LARGE SCALE GENOMIC DNA]</scope>
    <source>
        <strain evidence="6">CECT 7706</strain>
    </source>
</reference>
<feature type="domain" description="Aspartate/ornithine carbamoyltransferase Asp/Orn-binding" evidence="3">
    <location>
        <begin position="185"/>
        <end position="311"/>
    </location>
</feature>
<dbReference type="InterPro" id="IPR043696">
    <property type="entry name" value="ArgF'-like"/>
</dbReference>
<dbReference type="EC" id="2.1.3.11" evidence="2"/>
<feature type="binding site" evidence="2">
    <location>
        <position position="75"/>
    </location>
    <ligand>
        <name>carbamoyl phosphate</name>
        <dbReference type="ChEBI" id="CHEBI:58228"/>
        <note>ligand shared between two neighboring subunits</note>
    </ligand>
</feature>
<dbReference type="InterPro" id="IPR036901">
    <property type="entry name" value="Asp/Orn_carbamoylTrfase_sf"/>
</dbReference>
<dbReference type="PANTHER" id="PTHR45753:SF3">
    <property type="entry name" value="ORNITHINE TRANSCARBAMYLASE, MITOCHONDRIAL"/>
    <property type="match status" value="1"/>
</dbReference>
<feature type="binding site" description="in other chain" evidence="2">
    <location>
        <begin position="147"/>
        <end position="150"/>
    </location>
    <ligand>
        <name>carbamoyl phosphate</name>
        <dbReference type="ChEBI" id="CHEBI:58228"/>
        <note>ligand shared between two neighboring subunits</note>
    </ligand>
</feature>
<feature type="binding site" description="in other chain" evidence="2">
    <location>
        <position position="110"/>
    </location>
    <ligand>
        <name>carbamoyl phosphate</name>
        <dbReference type="ChEBI" id="CHEBI:58228"/>
        <note>ligand shared between two neighboring subunits</note>
    </ligand>
</feature>
<dbReference type="HAMAP" id="MF_02235">
    <property type="entry name" value="SOTCase"/>
    <property type="match status" value="1"/>
</dbReference>
<keyword evidence="6" id="KW-1185">Reference proteome</keyword>
<proteinExistence type="inferred from homology"/>
<feature type="binding site" evidence="2">
    <location>
        <position position="237"/>
    </location>
    <ligand>
        <name>N(2)-succinyl-L-ornithine</name>
        <dbReference type="ChEBI" id="CHEBI:58514"/>
    </ligand>
</feature>
<dbReference type="InterPro" id="IPR006131">
    <property type="entry name" value="Asp_carbamoyltransf_Asp/Orn-bd"/>
</dbReference>
<dbReference type="InterPro" id="IPR006132">
    <property type="entry name" value="Asp/Orn_carbamoyltranf_P-bd"/>
</dbReference>
<organism evidence="5 6">
    <name type="scientific">Cyclobacterium jeungdonense</name>
    <dbReference type="NCBI Taxonomy" id="708087"/>
    <lineage>
        <taxon>Bacteria</taxon>
        <taxon>Pseudomonadati</taxon>
        <taxon>Bacteroidota</taxon>
        <taxon>Cytophagia</taxon>
        <taxon>Cytophagales</taxon>
        <taxon>Cyclobacteriaceae</taxon>
        <taxon>Cyclobacterium</taxon>
    </lineage>
</organism>
<dbReference type="InterPro" id="IPR006130">
    <property type="entry name" value="Asp/Orn_carbamoylTrfase"/>
</dbReference>
<feature type="binding site" description="in other chain" evidence="2">
    <location>
        <begin position="47"/>
        <end position="50"/>
    </location>
    <ligand>
        <name>carbamoyl phosphate</name>
        <dbReference type="ChEBI" id="CHEBI:58228"/>
        <note>ligand shared between two neighboring subunits</note>
    </ligand>
</feature>
<dbReference type="PRINTS" id="PR00101">
    <property type="entry name" value="ATCASE"/>
</dbReference>
<dbReference type="Proteomes" id="UP001236663">
    <property type="component" value="Unassembled WGS sequence"/>
</dbReference>
<feature type="binding site" description="in other chain" evidence="2">
    <location>
        <position position="301"/>
    </location>
    <ligand>
        <name>carbamoyl phosphate</name>
        <dbReference type="ChEBI" id="CHEBI:58228"/>
        <note>ligand shared between two neighboring subunits</note>
    </ligand>
</feature>
<keyword evidence="2" id="KW-0055">Arginine biosynthesis</keyword>
<accession>A0ABT8CEB8</accession>
<name>A0ABT8CEB8_9BACT</name>
<gene>
    <name evidence="2" type="primary">argF'</name>
    <name evidence="5" type="ORF">QWZ15_19020</name>
</gene>
<comment type="subunit">
    <text evidence="2">Homotrimer.</text>
</comment>
<evidence type="ECO:0000259" key="3">
    <source>
        <dbReference type="Pfam" id="PF00185"/>
    </source>
</evidence>
<feature type="binding site" evidence="2">
    <location>
        <position position="142"/>
    </location>
    <ligand>
        <name>N(2)-succinyl-L-ornithine</name>
        <dbReference type="ChEBI" id="CHEBI:58514"/>
    </ligand>
</feature>
<feature type="binding site" description="in other chain" evidence="2">
    <location>
        <begin position="273"/>
        <end position="274"/>
    </location>
    <ligand>
        <name>carbamoyl phosphate</name>
        <dbReference type="ChEBI" id="CHEBI:58228"/>
        <note>ligand shared between two neighboring subunits</note>
    </ligand>
</feature>
<evidence type="ECO:0000256" key="1">
    <source>
        <dbReference type="ARBA" id="ARBA00022679"/>
    </source>
</evidence>
<comment type="similarity">
    <text evidence="2">Belongs to the aspartate/ornithine carbamoyltransferase superfamily. SOTCase family.</text>
</comment>
<evidence type="ECO:0000259" key="4">
    <source>
        <dbReference type="Pfam" id="PF02729"/>
    </source>
</evidence>
<dbReference type="Pfam" id="PF00185">
    <property type="entry name" value="OTCace"/>
    <property type="match status" value="1"/>
</dbReference>